<dbReference type="SUPFAM" id="SSF47699">
    <property type="entry name" value="Bifunctional inhibitor/lipid-transfer protein/seed storage 2S albumin"/>
    <property type="match status" value="1"/>
</dbReference>
<dbReference type="Proteomes" id="UP000623129">
    <property type="component" value="Unassembled WGS sequence"/>
</dbReference>
<evidence type="ECO:0000259" key="2">
    <source>
        <dbReference type="SMART" id="SM00499"/>
    </source>
</evidence>
<evidence type="ECO:0000313" key="3">
    <source>
        <dbReference type="EMBL" id="KAF3327616.1"/>
    </source>
</evidence>
<dbReference type="PANTHER" id="PTHR33122:SF33">
    <property type="entry name" value="BIFUNCTIONAL INHIBITOR_LIPID-TRANSFER PROTEIN_SEED STORAGE 2S ALBUMIN SUPERFAMILY PROTEIN"/>
    <property type="match status" value="1"/>
</dbReference>
<dbReference type="InterPro" id="IPR036312">
    <property type="entry name" value="Bifun_inhib/LTP/seed_sf"/>
</dbReference>
<dbReference type="OrthoDB" id="1911693at2759"/>
<gene>
    <name evidence="3" type="ORF">FCM35_KLT07734</name>
</gene>
<dbReference type="PANTHER" id="PTHR33122">
    <property type="entry name" value="LIPID BINDING PROTEIN-RELATED"/>
    <property type="match status" value="1"/>
</dbReference>
<dbReference type="EMBL" id="SWLB01000017">
    <property type="protein sequence ID" value="KAF3327616.1"/>
    <property type="molecule type" value="Genomic_DNA"/>
</dbReference>
<comment type="caution">
    <text evidence="3">The sequence shown here is derived from an EMBL/GenBank/DDBJ whole genome shotgun (WGS) entry which is preliminary data.</text>
</comment>
<dbReference type="Pfam" id="PF00234">
    <property type="entry name" value="Tryp_alpha_amyl"/>
    <property type="match status" value="1"/>
</dbReference>
<evidence type="ECO:0000256" key="1">
    <source>
        <dbReference type="SAM" id="SignalP"/>
    </source>
</evidence>
<dbReference type="Gene3D" id="1.10.110.10">
    <property type="entry name" value="Plant lipid-transfer and hydrophobic proteins"/>
    <property type="match status" value="1"/>
</dbReference>
<protein>
    <submittedName>
        <fullName evidence="3">Lipid-transfer protein DIR1</fullName>
    </submittedName>
</protein>
<dbReference type="SMART" id="SM00499">
    <property type="entry name" value="AAI"/>
    <property type="match status" value="1"/>
</dbReference>
<dbReference type="GO" id="GO:0009627">
    <property type="term" value="P:systemic acquired resistance"/>
    <property type="evidence" value="ECO:0007669"/>
    <property type="project" value="InterPro"/>
</dbReference>
<name>A0A833QT92_9POAL</name>
<dbReference type="GO" id="GO:0005504">
    <property type="term" value="F:fatty acid binding"/>
    <property type="evidence" value="ECO:0007669"/>
    <property type="project" value="InterPro"/>
</dbReference>
<organism evidence="3 4">
    <name type="scientific">Carex littledalei</name>
    <dbReference type="NCBI Taxonomy" id="544730"/>
    <lineage>
        <taxon>Eukaryota</taxon>
        <taxon>Viridiplantae</taxon>
        <taxon>Streptophyta</taxon>
        <taxon>Embryophyta</taxon>
        <taxon>Tracheophyta</taxon>
        <taxon>Spermatophyta</taxon>
        <taxon>Magnoliopsida</taxon>
        <taxon>Liliopsida</taxon>
        <taxon>Poales</taxon>
        <taxon>Cyperaceae</taxon>
        <taxon>Cyperoideae</taxon>
        <taxon>Cariceae</taxon>
        <taxon>Carex</taxon>
        <taxon>Carex subgen. Euthyceras</taxon>
    </lineage>
</organism>
<reference evidence="3" key="1">
    <citation type="submission" date="2020-01" db="EMBL/GenBank/DDBJ databases">
        <title>Genome sequence of Kobresia littledalei, the first chromosome-level genome in the family Cyperaceae.</title>
        <authorList>
            <person name="Qu G."/>
        </authorList>
    </citation>
    <scope>NUCLEOTIDE SEQUENCE</scope>
    <source>
        <strain evidence="3">C.B.Clarke</strain>
        <tissue evidence="3">Leaf</tissue>
    </source>
</reference>
<dbReference type="AlphaFoldDB" id="A0A833QT92"/>
<keyword evidence="1" id="KW-0732">Signal</keyword>
<dbReference type="InterPro" id="IPR016140">
    <property type="entry name" value="Bifunc_inhib/LTP/seed_store"/>
</dbReference>
<feature type="signal peptide" evidence="1">
    <location>
        <begin position="1"/>
        <end position="32"/>
    </location>
</feature>
<keyword evidence="4" id="KW-1185">Reference proteome</keyword>
<feature type="domain" description="Bifunctional inhibitor/plant lipid transfer protein/seed storage helical" evidence="2">
    <location>
        <begin position="35"/>
        <end position="108"/>
    </location>
</feature>
<feature type="chain" id="PRO_5032853967" evidence="1">
    <location>
        <begin position="33"/>
        <end position="109"/>
    </location>
</feature>
<accession>A0A833QT92</accession>
<evidence type="ECO:0000313" key="4">
    <source>
        <dbReference type="Proteomes" id="UP000623129"/>
    </source>
</evidence>
<dbReference type="InterPro" id="IPR039265">
    <property type="entry name" value="DIR1-like"/>
</dbReference>
<proteinExistence type="predicted"/>
<sequence>MKSLITKPPRVNLLNALILAVLFLSFTGPTMGQLCGSTFVGSVLQLMPCRPAVAAFGAEPPSESCCTALKVLGQPCLCMLINGPQIAGLDRSLAMQLPAKCAANFDPCK</sequence>